<keyword evidence="1" id="KW-0548">Nucleotidyltransferase</keyword>
<organism evidence="1">
    <name type="scientific">Plasmopara viticola lesion associated narnavirus 36</name>
    <dbReference type="NCBI Taxonomy" id="2719521"/>
    <lineage>
        <taxon>Viruses</taxon>
        <taxon>Riboviria</taxon>
        <taxon>Orthornavirae</taxon>
        <taxon>Lenarviricota</taxon>
        <taxon>Amabiliviricetes</taxon>
        <taxon>Wolframvirales</taxon>
        <taxon>Narnaviridae</taxon>
        <taxon>Narnavirus</taxon>
    </lineage>
</organism>
<evidence type="ECO:0000313" key="1">
    <source>
        <dbReference type="EMBL" id="QIR30315.1"/>
    </source>
</evidence>
<reference evidence="1" key="1">
    <citation type="journal article" date="2020" name="Virus Evol.">
        <title>Analysis of the virome associated to grapevine downy mildew lesions reveals new mycovirus lineages.</title>
        <authorList>
            <person name="Chiapello M."/>
            <person name="Rodriguez-Romero J."/>
            <person name="Ayllon M.A."/>
            <person name="Turina M."/>
        </authorList>
    </citation>
    <scope>NUCLEOTIDE SEQUENCE</scope>
    <source>
        <strain evidence="1">DMG-C_DN28155</strain>
    </source>
</reference>
<protein>
    <submittedName>
        <fullName evidence="1">RNA-dependent RNA polymerase</fullName>
    </submittedName>
</protein>
<name>A0A6G9RTT6_9VIRU</name>
<dbReference type="GO" id="GO:0003968">
    <property type="term" value="F:RNA-directed RNA polymerase activity"/>
    <property type="evidence" value="ECO:0007669"/>
    <property type="project" value="UniProtKB-KW"/>
</dbReference>
<dbReference type="EMBL" id="MN539853">
    <property type="protein sequence ID" value="QIR30315.1"/>
    <property type="molecule type" value="Genomic_RNA"/>
</dbReference>
<sequence>MVFYHRCIPLSVNLREEAASVPKGRWDTRFKHLVSCLSKGLNGDADSGLEEAWDYVYDNLWEHRWGGNTFSFCTHAQKVAILAKRTHWYGRLKKHNKNLLHKLLDTRKGCLVLKEILHTADGVLSTLIMSYPEILVSDQSRGAYTVSDRIMNSIISNGLQDYANLVVTLKGFRKRMRKCAFECSKFTLTRHEQRSMAWGQLICNEFNSRRHINSKANMFRACVFTQSRASGLGNNKMATKAIDEFIAEVTSVKPFKPDKDLLDAIEFILDQVVQNAAGNPQFRISISTSACTENPKKDEGKFGYLRKVDDLPLIPKFSVRNPGGQLGNWAFGKAREKIRTNSLDIWKTNVAAIRENSKIRVVQSGSFYKDALLQPFSHMTIQSLKSQRSTKNGLSSGRLGWNFISRIDHLDPVDGHVLFEQHKRIVSLDWRKATDIPSFKSAYHVSGRLLEKMRLPEDIRKDILSIWPGPKDIYVKGKFIATQVNGVPMGDPLTKSNLSLAHPICEAYASRKEPGLKIVHDGNGDDTAIIIGSDNVQKIMRWVQYFNDAAAMLGYDLSDDDFFVTSSWGTYCEEVFHIPLDRFNTVRTASKLKDNNYLPYLDHPKFRLIIDTKKDRRDYSSVKDGKYTLLGKDTEYAEQGHEGHLFQVASVMQDICLGLRYERKPVYLPRQIFSIGKMPAFWNTESWANSIWSQIPRVTNLTIVALKELMGKLPKNITNLRSVKSSERHFDREAITEVFEIPDDDPIKDFIVVPRNLAHKIPPGVLDRLTQAKLLTTSSEVEALYLYMKRIETLTQDVTSDLMDLAFSRVTNMDNVSYTEVKETCDQFKETFYKKRWAIKPLVDVDYYFTEDIDEFRNSDPRNVDIPGFDYIKRFGKRIPPDTPKRRAEMELYEWFCEWRSAILNDEFFELPPTQLLEDDPFIIIRASECAEQVVVIVTDDRKLCRLASNKLIDKLICKISIKNWVLMDAMEKPIIDTIKQDLKADAIVLVDEGSLDTFLWKTDINPSVYPGWTGRIDLKPPRAQEDIWDVYMPPISIANIYDFVEIIDVRKATRIFGRRNRGS</sequence>
<proteinExistence type="predicted"/>
<accession>A0A6G9RTT6</accession>
<keyword evidence="1" id="KW-0696">RNA-directed RNA polymerase</keyword>
<keyword evidence="1" id="KW-0808">Transferase</keyword>